<accession>A0A151Y223</accession>
<keyword evidence="2" id="KW-1185">Reference proteome</keyword>
<evidence type="ECO:0000313" key="1">
    <source>
        <dbReference type="EMBL" id="KYQ72057.1"/>
    </source>
</evidence>
<dbReference type="STRING" id="1806892.AZH43_12650"/>
<protein>
    <submittedName>
        <fullName evidence="1">Portal protein</fullName>
    </submittedName>
</protein>
<dbReference type="RefSeq" id="WP_067669012.1">
    <property type="nucleotide sequence ID" value="NZ_CBCSIK010000001.1"/>
</dbReference>
<name>A0A151Y223_9GAMM</name>
<dbReference type="Pfam" id="PF06074">
    <property type="entry name" value="Portal_Mu"/>
    <property type="match status" value="1"/>
</dbReference>
<dbReference type="AlphaFoldDB" id="A0A151Y223"/>
<reference evidence="1 2" key="1">
    <citation type="submission" date="2016-03" db="EMBL/GenBank/DDBJ databases">
        <title>Acinetobacter genomospecies 28 strain ANC 4149.</title>
        <authorList>
            <person name="Radolfova-Krizova L."/>
            <person name="Nemec A."/>
        </authorList>
    </citation>
    <scope>NUCLEOTIDE SEQUENCE [LARGE SCALE GENOMIC DNA]</scope>
    <source>
        <strain evidence="1 2">ANC 4149</strain>
    </source>
</reference>
<dbReference type="OrthoDB" id="9797300at2"/>
<organism evidence="1 2">
    <name type="scientific">Acinetobacter pragensis</name>
    <dbReference type="NCBI Taxonomy" id="1806892"/>
    <lineage>
        <taxon>Bacteria</taxon>
        <taxon>Pseudomonadati</taxon>
        <taxon>Pseudomonadota</taxon>
        <taxon>Gammaproteobacteria</taxon>
        <taxon>Moraxellales</taxon>
        <taxon>Moraxellaceae</taxon>
        <taxon>Acinetobacter</taxon>
    </lineage>
</organism>
<dbReference type="Proteomes" id="UP000076276">
    <property type="component" value="Unassembled WGS sequence"/>
</dbReference>
<gene>
    <name evidence="1" type="ORF">AZH43_12650</name>
</gene>
<sequence>MAKKDRSSKKQDRTALETSQTAEVAWLSNQWQEHPVVGMTPMRMHRLLTDAEQGNLQAQADLFCDMEERDGHIFSEMTKRKQAVNGLPWGVKSPKNASEQEKKIAEEVYEWLDDIEDFEMFLFEAMDAVGHGYSAQEIKWHQLGNLWLPESFQHIQPRLIMTPHEQPNELRLNDGSLQGAEFWPFGWFIHRHKAKSGYVSRSGLFRVLAWPFLFKNYGVRDIMEFLETYGLPSKLGKYPAGATAEEKMTLMRAVMSIGRNAGGIIPQGMSIDFNDATDGDTNNHMNLVKWCEQTQSKIIVGGTLLSQADGKTSTNAQSKTHENQFEVIVKSDSKQLARSINDSLVSAMMQINYPNITPDRYPKFWFDTSDTEDLESFSKSLGEMVDTGMRIPLTWAHERAGIPMPADDQEAILARVQPAQVAANSFQYAGYPVMNLAALNQNAPTAMHPAEAAAIRGQALLDQQMQHSLSNDHLQSQSERFLPDLIAQLSQGKDLDAALAMLAEMSPDKDLDALQDDLEQMIFASNVLGKLSAHESRKAASEDE</sequence>
<dbReference type="EMBL" id="LUAW01000020">
    <property type="protein sequence ID" value="KYQ72057.1"/>
    <property type="molecule type" value="Genomic_DNA"/>
</dbReference>
<proteinExistence type="predicted"/>
<evidence type="ECO:0000313" key="2">
    <source>
        <dbReference type="Proteomes" id="UP000076276"/>
    </source>
</evidence>
<comment type="caution">
    <text evidence="1">The sequence shown here is derived from an EMBL/GenBank/DDBJ whole genome shotgun (WGS) entry which is preliminary data.</text>
</comment>
<dbReference type="InterPro" id="IPR009279">
    <property type="entry name" value="Portal_Mu"/>
</dbReference>